<gene>
    <name evidence="5" type="ORF">SAMN06295909_3675</name>
</gene>
<dbReference type="CDD" id="cd01392">
    <property type="entry name" value="HTH_LacI"/>
    <property type="match status" value="1"/>
</dbReference>
<evidence type="ECO:0000313" key="5">
    <source>
        <dbReference type="EMBL" id="SMQ75181.1"/>
    </source>
</evidence>
<dbReference type="InterPro" id="IPR001761">
    <property type="entry name" value="Peripla_BP/Lac1_sug-bd_dom"/>
</dbReference>
<dbReference type="CDD" id="cd06293">
    <property type="entry name" value="PBP1_LacI-like"/>
    <property type="match status" value="1"/>
</dbReference>
<evidence type="ECO:0000259" key="4">
    <source>
        <dbReference type="PROSITE" id="PS50932"/>
    </source>
</evidence>
<proteinExistence type="predicted"/>
<dbReference type="PROSITE" id="PS50932">
    <property type="entry name" value="HTH_LACI_2"/>
    <property type="match status" value="1"/>
</dbReference>
<accession>A0ABY1RIE4</accession>
<dbReference type="Gene3D" id="1.10.260.40">
    <property type="entry name" value="lambda repressor-like DNA-binding domains"/>
    <property type="match status" value="1"/>
</dbReference>
<dbReference type="Proteomes" id="UP000194464">
    <property type="component" value="Unassembled WGS sequence"/>
</dbReference>
<organism evidence="5 6">
    <name type="scientific">Plantibacter elymi</name>
    <name type="common">nom. nud.</name>
    <dbReference type="NCBI Taxonomy" id="199708"/>
    <lineage>
        <taxon>Bacteria</taxon>
        <taxon>Bacillati</taxon>
        <taxon>Actinomycetota</taxon>
        <taxon>Actinomycetes</taxon>
        <taxon>Micrococcales</taxon>
        <taxon>Microbacteriaceae</taxon>
        <taxon>Plantibacter</taxon>
    </lineage>
</organism>
<reference evidence="5 6" key="1">
    <citation type="submission" date="2017-04" db="EMBL/GenBank/DDBJ databases">
        <authorList>
            <person name="Varghese N."/>
            <person name="Submissions S."/>
        </authorList>
    </citation>
    <scope>NUCLEOTIDE SEQUENCE [LARGE SCALE GENOMIC DNA]</scope>
    <source>
        <strain evidence="5 6">VKM Ac-1784</strain>
    </source>
</reference>
<keyword evidence="2" id="KW-0238">DNA-binding</keyword>
<dbReference type="PANTHER" id="PTHR30146:SF109">
    <property type="entry name" value="HTH-TYPE TRANSCRIPTIONAL REGULATOR GALS"/>
    <property type="match status" value="1"/>
</dbReference>
<dbReference type="Gene3D" id="3.40.50.2300">
    <property type="match status" value="3"/>
</dbReference>
<dbReference type="InterPro" id="IPR010982">
    <property type="entry name" value="Lambda_DNA-bd_dom_sf"/>
</dbReference>
<dbReference type="Pfam" id="PF13377">
    <property type="entry name" value="Peripla_BP_3"/>
    <property type="match status" value="1"/>
</dbReference>
<dbReference type="InterPro" id="IPR000843">
    <property type="entry name" value="HTH_LacI"/>
</dbReference>
<comment type="caution">
    <text evidence="5">The sequence shown here is derived from an EMBL/GenBank/DDBJ whole genome shotgun (WGS) entry which is preliminary data.</text>
</comment>
<dbReference type="Pfam" id="PF00356">
    <property type="entry name" value="LacI"/>
    <property type="match status" value="1"/>
</dbReference>
<sequence>MAKHDIGFAAVARLAGVSNATVSNTLNRPEIVAPATRERVLAAIEELDFVPNRAAATLRQGTNRLIGLVIPDIANPFYSAIARGVTEAAAEHGYTVALCVSHDDPDLELRHFEMLAEHRAAGALVAPLTADASRLAQLRRVGSRLVLMDRTAPEGTGCSVAIDDVHGGELAVAHLLATRRHGGDGTPQPSGHVVHDVPRTAKRAATPGPGIVLVNGDVAIPQCADRREGARNAFIAAGLDPDDLREVTVDEMTVDAGRIAGRRIAARTPRPTGVFCTNDQLALGVIRGLNDGGLAVPDEVSVVGYGDLALAADGRVPLTTVEQPKDELGRVAVEILLAELGADRAAHEHVTRTLEPHLVVRESAPLPA</sequence>
<dbReference type="SUPFAM" id="SSF47413">
    <property type="entry name" value="lambda repressor-like DNA-binding domains"/>
    <property type="match status" value="1"/>
</dbReference>
<evidence type="ECO:0000256" key="3">
    <source>
        <dbReference type="ARBA" id="ARBA00023163"/>
    </source>
</evidence>
<feature type="domain" description="HTH lacI-type" evidence="4">
    <location>
        <begin position="11"/>
        <end position="60"/>
    </location>
</feature>
<dbReference type="SMART" id="SM00354">
    <property type="entry name" value="HTH_LACI"/>
    <property type="match status" value="1"/>
</dbReference>
<dbReference type="InterPro" id="IPR046335">
    <property type="entry name" value="LacI/GalR-like_sensor"/>
</dbReference>
<keyword evidence="1" id="KW-0805">Transcription regulation</keyword>
<keyword evidence="3" id="KW-0804">Transcription</keyword>
<dbReference type="EMBL" id="FXWJ01000006">
    <property type="protein sequence ID" value="SMQ75181.1"/>
    <property type="molecule type" value="Genomic_DNA"/>
</dbReference>
<name>A0ABY1RIE4_9MICO</name>
<dbReference type="PANTHER" id="PTHR30146">
    <property type="entry name" value="LACI-RELATED TRANSCRIPTIONAL REPRESSOR"/>
    <property type="match status" value="1"/>
</dbReference>
<evidence type="ECO:0000256" key="2">
    <source>
        <dbReference type="ARBA" id="ARBA00023125"/>
    </source>
</evidence>
<dbReference type="Pfam" id="PF00532">
    <property type="entry name" value="Peripla_BP_1"/>
    <property type="match status" value="1"/>
</dbReference>
<evidence type="ECO:0000256" key="1">
    <source>
        <dbReference type="ARBA" id="ARBA00023015"/>
    </source>
</evidence>
<evidence type="ECO:0000313" key="6">
    <source>
        <dbReference type="Proteomes" id="UP000194464"/>
    </source>
</evidence>
<keyword evidence="6" id="KW-1185">Reference proteome</keyword>
<dbReference type="InterPro" id="IPR028082">
    <property type="entry name" value="Peripla_BP_I"/>
</dbReference>
<dbReference type="SUPFAM" id="SSF53822">
    <property type="entry name" value="Periplasmic binding protein-like I"/>
    <property type="match status" value="1"/>
</dbReference>
<dbReference type="RefSeq" id="WP_086475232.1">
    <property type="nucleotide sequence ID" value="NZ_FXWJ01000006.1"/>
</dbReference>
<protein>
    <submittedName>
        <fullName evidence="5">Transcriptional regulator, LacI family</fullName>
    </submittedName>
</protein>